<keyword evidence="4 7" id="KW-0812">Transmembrane</keyword>
<dbReference type="BioCyc" id="FSP469605-HMP:GTSP-1707-MONOMER"/>
<dbReference type="PROSITE" id="PS51257">
    <property type="entry name" value="PROKAR_LIPOPROTEIN"/>
    <property type="match status" value="1"/>
</dbReference>
<dbReference type="CDD" id="cd01127">
    <property type="entry name" value="TrwB_TraG_TraD_VirD4"/>
    <property type="match status" value="1"/>
</dbReference>
<dbReference type="InterPro" id="IPR051539">
    <property type="entry name" value="T4SS-coupling_protein"/>
</dbReference>
<evidence type="ECO:0000256" key="5">
    <source>
        <dbReference type="ARBA" id="ARBA00022989"/>
    </source>
</evidence>
<keyword evidence="5 7" id="KW-1133">Transmembrane helix</keyword>
<evidence type="ECO:0000256" key="2">
    <source>
        <dbReference type="ARBA" id="ARBA00008806"/>
    </source>
</evidence>
<evidence type="ECO:0000256" key="4">
    <source>
        <dbReference type="ARBA" id="ARBA00022692"/>
    </source>
</evidence>
<keyword evidence="3" id="KW-1003">Cell membrane</keyword>
<evidence type="ECO:0000256" key="1">
    <source>
        <dbReference type="ARBA" id="ARBA00004651"/>
    </source>
</evidence>
<dbReference type="SUPFAM" id="SSF52540">
    <property type="entry name" value="P-loop containing nucleoside triphosphate hydrolases"/>
    <property type="match status" value="1"/>
</dbReference>
<dbReference type="Proteomes" id="UP000002975">
    <property type="component" value="Unassembled WGS sequence"/>
</dbReference>
<reference evidence="8 9" key="1">
    <citation type="submission" date="2009-02" db="EMBL/GenBank/DDBJ databases">
        <title>The Genome Sequence of Fusobacterium sp. 3_1_5R.</title>
        <authorList>
            <consortium name="The Broad Institute Genome Sequencing Platform"/>
            <person name="Ward D."/>
            <person name="Young S.K."/>
            <person name="Kodira C.D."/>
            <person name="Zeng Q."/>
            <person name="Koehrsen M."/>
            <person name="Alvarado L."/>
            <person name="Berlin A."/>
            <person name="Borenstein D."/>
            <person name="Chen Z."/>
            <person name="Engels R."/>
            <person name="Freedman E."/>
            <person name="Gellesch M."/>
            <person name="Goldberg J."/>
            <person name="Griggs A."/>
            <person name="Gujja S."/>
            <person name="Heiman D."/>
            <person name="Hepburn T."/>
            <person name="Howarth C."/>
            <person name="Jen D."/>
            <person name="Larson L."/>
            <person name="Lewis B."/>
            <person name="Mehta T."/>
            <person name="Park D."/>
            <person name="Pearson M."/>
            <person name="Roberts A."/>
            <person name="Saif S."/>
            <person name="Shea T."/>
            <person name="Shenoy N."/>
            <person name="Sisk P."/>
            <person name="Stolte C."/>
            <person name="Sykes S."/>
            <person name="Walk T."/>
            <person name="White J."/>
            <person name="Yandava C."/>
            <person name="Allen-Vercoe E."/>
            <person name="Strauss J."/>
            <person name="Ambrose C."/>
            <person name="Lander E."/>
            <person name="Nusbaum C."/>
            <person name="Galagan J."/>
            <person name="Birren B."/>
        </authorList>
    </citation>
    <scope>NUCLEOTIDE SEQUENCE [LARGE SCALE GENOMIC DNA]</scope>
    <source>
        <strain evidence="8 9">3_1_5R</strain>
    </source>
</reference>
<comment type="subcellular location">
    <subcellularLocation>
        <location evidence="1">Cell membrane</location>
        <topology evidence="1">Multi-pass membrane protein</topology>
    </subcellularLocation>
</comment>
<dbReference type="EMBL" id="GG657974">
    <property type="protein sequence ID" value="EFS22167.1"/>
    <property type="molecule type" value="Genomic_DNA"/>
</dbReference>
<evidence type="ECO:0000256" key="3">
    <source>
        <dbReference type="ARBA" id="ARBA00022475"/>
    </source>
</evidence>
<dbReference type="Pfam" id="PF02534">
    <property type="entry name" value="T4SS-DNA_transf"/>
    <property type="match status" value="1"/>
</dbReference>
<dbReference type="InterPro" id="IPR003688">
    <property type="entry name" value="TraG/VirD4"/>
</dbReference>
<evidence type="ECO:0000313" key="9">
    <source>
        <dbReference type="Proteomes" id="UP000002975"/>
    </source>
</evidence>
<evidence type="ECO:0000313" key="8">
    <source>
        <dbReference type="EMBL" id="EFS22167.1"/>
    </source>
</evidence>
<dbReference type="InterPro" id="IPR027417">
    <property type="entry name" value="P-loop_NTPase"/>
</dbReference>
<accession>E5BI44</accession>
<sequence length="651" mass="74939">MMKWLVNFRKYSFQKKISIFLILVGFWVGCQVGTQTFAKKVGYHKALGTPLFYYQKTPIYFPFSIFSWMKWEKSAPKALDDAQLNMITVLLISVMSIGIINKKKKKKDYYGSASWATKKEIENMNFFPYLKKEIYEADYHFSQTIALYQEKILRNCNIQTRMQQSEYAKSGVFVGRDAWGRDLIDLSPGHLMMIAKTGGGKGISVVITTLFTWKGSTIVNDVKGDNWLWTAAYRRRLGHKCFRFEATADGVEKVSCHYNPLAEIRKGTLWEYQDARIIAETLVSPDRLKDPFFGPNGVTYLTAVILHVLYTVKRRVANLPDVYNFMSSPQFTEEEKLKQMMTFEHNDTVNRNLFYEIYNDVIILQDGEESPRTHPRVSRVAADMLGRSDKERSGIISTAKTELEVFAIPTVARNTAYSDFRISDLQNYEVPVDLYFVTPINAIDITSTLLKLFLTQILFILTDKIEINSKGENTAYRHRLLLLMDEFTAIGRIDLLNKEVALMRGHGIKGFFIIQDMKQLKATYGENNAFLGNMSTTIYYSTNDVDTAKYIETRLGNKTEKMITRSYGQGGILFRKNLNYSEHYIARPLMTAEEIHSMDENTSIILSAGKRPIKGKIVKWYEEPEFQNRFQRCPAATNRTPSDVIMPISEN</sequence>
<feature type="transmembrane region" description="Helical" evidence="7">
    <location>
        <begin position="82"/>
        <end position="100"/>
    </location>
</feature>
<dbReference type="HOGENOM" id="CLU_012039_0_2_0"/>
<proteinExistence type="inferred from homology"/>
<evidence type="ECO:0000256" key="7">
    <source>
        <dbReference type="SAM" id="Phobius"/>
    </source>
</evidence>
<comment type="similarity">
    <text evidence="2">Belongs to the VirD4/TraG family.</text>
</comment>
<protein>
    <submittedName>
        <fullName evidence="8">TraG/TraD family protein</fullName>
    </submittedName>
</protein>
<keyword evidence="9" id="KW-1185">Reference proteome</keyword>
<dbReference type="PANTHER" id="PTHR37937">
    <property type="entry name" value="CONJUGATIVE TRANSFER: DNA TRANSPORT"/>
    <property type="match status" value="1"/>
</dbReference>
<dbReference type="GO" id="GO:0005886">
    <property type="term" value="C:plasma membrane"/>
    <property type="evidence" value="ECO:0007669"/>
    <property type="project" value="UniProtKB-SubCell"/>
</dbReference>
<evidence type="ECO:0000256" key="6">
    <source>
        <dbReference type="ARBA" id="ARBA00023136"/>
    </source>
</evidence>
<dbReference type="AlphaFoldDB" id="E5BI44"/>
<dbReference type="Gene3D" id="3.40.50.300">
    <property type="entry name" value="P-loop containing nucleotide triphosphate hydrolases"/>
    <property type="match status" value="1"/>
</dbReference>
<organism evidence="8 9">
    <name type="scientific">Fusobacterium gonidiaformans 3-1-5R</name>
    <dbReference type="NCBI Taxonomy" id="469605"/>
    <lineage>
        <taxon>Bacteria</taxon>
        <taxon>Fusobacteriati</taxon>
        <taxon>Fusobacteriota</taxon>
        <taxon>Fusobacteriia</taxon>
        <taxon>Fusobacteriales</taxon>
        <taxon>Fusobacteriaceae</taxon>
        <taxon>Fusobacterium</taxon>
    </lineage>
</organism>
<name>E5BI44_9FUSO</name>
<gene>
    <name evidence="8" type="ORF">FSBG_01664</name>
</gene>
<dbReference type="PANTHER" id="PTHR37937:SF1">
    <property type="entry name" value="CONJUGATIVE TRANSFER: DNA TRANSPORT"/>
    <property type="match status" value="1"/>
</dbReference>
<keyword evidence="6 7" id="KW-0472">Membrane</keyword>